<evidence type="ECO:0000256" key="1">
    <source>
        <dbReference type="ARBA" id="ARBA00023015"/>
    </source>
</evidence>
<evidence type="ECO:0000259" key="5">
    <source>
        <dbReference type="PROSITE" id="PS50977"/>
    </source>
</evidence>
<dbReference type="InterPro" id="IPR001647">
    <property type="entry name" value="HTH_TetR"/>
</dbReference>
<dbReference type="EMBL" id="QXJM01000039">
    <property type="protein sequence ID" value="RIE02183.1"/>
    <property type="molecule type" value="Genomic_DNA"/>
</dbReference>
<dbReference type="PANTHER" id="PTHR30055:SF234">
    <property type="entry name" value="HTH-TYPE TRANSCRIPTIONAL REGULATOR BETI"/>
    <property type="match status" value="1"/>
</dbReference>
<dbReference type="SUPFAM" id="SSF46689">
    <property type="entry name" value="Homeodomain-like"/>
    <property type="match status" value="1"/>
</dbReference>
<gene>
    <name evidence="6" type="ORF">D3H35_15690</name>
</gene>
<organism evidence="6 7">
    <name type="scientific">Cohnella faecalis</name>
    <dbReference type="NCBI Taxonomy" id="2315694"/>
    <lineage>
        <taxon>Bacteria</taxon>
        <taxon>Bacillati</taxon>
        <taxon>Bacillota</taxon>
        <taxon>Bacilli</taxon>
        <taxon>Bacillales</taxon>
        <taxon>Paenibacillaceae</taxon>
        <taxon>Cohnella</taxon>
    </lineage>
</organism>
<dbReference type="GO" id="GO:0000976">
    <property type="term" value="F:transcription cis-regulatory region binding"/>
    <property type="evidence" value="ECO:0007669"/>
    <property type="project" value="TreeGrafter"/>
</dbReference>
<dbReference type="InterPro" id="IPR009057">
    <property type="entry name" value="Homeodomain-like_sf"/>
</dbReference>
<evidence type="ECO:0000313" key="7">
    <source>
        <dbReference type="Proteomes" id="UP000266340"/>
    </source>
</evidence>
<dbReference type="Gene3D" id="1.10.357.10">
    <property type="entry name" value="Tetracycline Repressor, domain 2"/>
    <property type="match status" value="1"/>
</dbReference>
<name>A0A398CHE8_9BACL</name>
<feature type="DNA-binding region" description="H-T-H motif" evidence="4">
    <location>
        <begin position="81"/>
        <end position="100"/>
    </location>
</feature>
<dbReference type="InterPro" id="IPR050109">
    <property type="entry name" value="HTH-type_TetR-like_transc_reg"/>
</dbReference>
<keyword evidence="7" id="KW-1185">Reference proteome</keyword>
<evidence type="ECO:0000256" key="2">
    <source>
        <dbReference type="ARBA" id="ARBA00023125"/>
    </source>
</evidence>
<dbReference type="GO" id="GO:0003700">
    <property type="term" value="F:DNA-binding transcription factor activity"/>
    <property type="evidence" value="ECO:0007669"/>
    <property type="project" value="TreeGrafter"/>
</dbReference>
<dbReference type="Pfam" id="PF00440">
    <property type="entry name" value="TetR_N"/>
    <property type="match status" value="1"/>
</dbReference>
<evidence type="ECO:0000256" key="3">
    <source>
        <dbReference type="ARBA" id="ARBA00023163"/>
    </source>
</evidence>
<evidence type="ECO:0000313" key="6">
    <source>
        <dbReference type="EMBL" id="RIE02183.1"/>
    </source>
</evidence>
<proteinExistence type="predicted"/>
<dbReference type="PRINTS" id="PR00455">
    <property type="entry name" value="HTHTETR"/>
</dbReference>
<feature type="domain" description="HTH tetR-type" evidence="5">
    <location>
        <begin position="58"/>
        <end position="118"/>
    </location>
</feature>
<comment type="caution">
    <text evidence="6">The sequence shown here is derived from an EMBL/GenBank/DDBJ whole genome shotgun (WGS) entry which is preliminary data.</text>
</comment>
<keyword evidence="3" id="KW-0804">Transcription</keyword>
<protein>
    <submittedName>
        <fullName evidence="6">TetR/AcrR family transcriptional regulator</fullName>
    </submittedName>
</protein>
<dbReference type="PANTHER" id="PTHR30055">
    <property type="entry name" value="HTH-TYPE TRANSCRIPTIONAL REGULATOR RUTR"/>
    <property type="match status" value="1"/>
</dbReference>
<dbReference type="Proteomes" id="UP000266340">
    <property type="component" value="Unassembled WGS sequence"/>
</dbReference>
<reference evidence="6 7" key="1">
    <citation type="submission" date="2018-09" db="EMBL/GenBank/DDBJ databases">
        <title>Cohnella cavernae sp. nov., isolated from a karst cave.</title>
        <authorList>
            <person name="Zhu H."/>
        </authorList>
    </citation>
    <scope>NUCLEOTIDE SEQUENCE [LARGE SCALE GENOMIC DNA]</scope>
    <source>
        <strain evidence="6 7">K2E09-144</strain>
    </source>
</reference>
<accession>A0A398CHE8</accession>
<dbReference type="PROSITE" id="PS50977">
    <property type="entry name" value="HTH_TETR_2"/>
    <property type="match status" value="1"/>
</dbReference>
<sequence length="247" mass="28314">MTYMDSTKGRLQQNGQLSDLFSMLPDNCPGVNTNTSLYLEKISEVEPMNVRRERKDAAEHRKLILRTAESLFAEHGVNGVSMHQIAKTAGIGQGTLYRRYAHKGDLCCDLVNDHCVQLMEISTKLLEQQGKSSAEKLGELLDLWIDALEEKADLVIVIESQKPKEWDERGTTWFHSPMYRFMLDSTASLLRDLLQERPVQPFDPMLTAHALICSIAPAGYFHFRREQGYSVEQMKRAYRQMYQLPTN</sequence>
<evidence type="ECO:0000256" key="4">
    <source>
        <dbReference type="PROSITE-ProRule" id="PRU00335"/>
    </source>
</evidence>
<keyword evidence="1" id="KW-0805">Transcription regulation</keyword>
<dbReference type="AlphaFoldDB" id="A0A398CHE8"/>
<keyword evidence="2 4" id="KW-0238">DNA-binding</keyword>